<reference evidence="2 3" key="1">
    <citation type="submission" date="2019-03" db="EMBL/GenBank/DDBJ databases">
        <title>Genomic and seasonal variations among aquatic phages infecting the Baltic Sea Gammaproteobacteria Rheinheimera sp. bal341.</title>
        <authorList>
            <person name="Nilsson E."/>
            <person name="Li K."/>
            <person name="Fridlund J."/>
            <person name="Sulcius S."/>
            <person name="Bunse C."/>
            <person name="Karlsson C.M.G."/>
            <person name="Lindh M."/>
            <person name="Lundin D."/>
            <person name="Pinhassi J."/>
            <person name="Holmfeldt K."/>
        </authorList>
    </citation>
    <scope>NUCLEOTIDE SEQUENCE [LARGE SCALE GENOMIC DNA]</scope>
</reference>
<feature type="transmembrane region" description="Helical" evidence="1">
    <location>
        <begin position="12"/>
        <end position="33"/>
    </location>
</feature>
<gene>
    <name evidence="2" type="ORF">Barba5S_gp045</name>
</gene>
<evidence type="ECO:0000313" key="2">
    <source>
        <dbReference type="EMBL" id="QCQ59123.1"/>
    </source>
</evidence>
<sequence>MPMFKNQDKVIFNLFCFIACNSLQLFAILLLCVMATEYGRRQTGGLPVTIYIFATSLTNNLHIKY</sequence>
<keyword evidence="3" id="KW-1185">Reference proteome</keyword>
<accession>A0A4P8MYH6</accession>
<organism evidence="2 3">
    <name type="scientific">Rheinheimera phage Barba5S</name>
    <dbReference type="NCBI Taxonomy" id="2849599"/>
    <lineage>
        <taxon>Viruses</taxon>
        <taxon>Duplodnaviria</taxon>
        <taxon>Heunggongvirae</taxon>
        <taxon>Uroviricota</taxon>
        <taxon>Caudoviricetes</taxon>
        <taxon>Barbavirus</taxon>
        <taxon>Barbavirus barba5S</taxon>
    </lineage>
</organism>
<keyword evidence="1" id="KW-1133">Transmembrane helix</keyword>
<protein>
    <submittedName>
        <fullName evidence="2">Uncharacterized protein</fullName>
    </submittedName>
</protein>
<evidence type="ECO:0000313" key="3">
    <source>
        <dbReference type="Proteomes" id="UP000300543"/>
    </source>
</evidence>
<keyword evidence="1" id="KW-0472">Membrane</keyword>
<name>A0A4P8MYH6_9CAUD</name>
<evidence type="ECO:0000256" key="1">
    <source>
        <dbReference type="SAM" id="Phobius"/>
    </source>
</evidence>
<proteinExistence type="predicted"/>
<keyword evidence="1" id="KW-0812">Transmembrane</keyword>
<dbReference type="Proteomes" id="UP000300543">
    <property type="component" value="Segment"/>
</dbReference>
<dbReference type="EMBL" id="MK719710">
    <property type="protein sequence ID" value="QCQ59123.1"/>
    <property type="molecule type" value="Genomic_DNA"/>
</dbReference>